<organism evidence="2 3">
    <name type="scientific">Caerostris darwini</name>
    <dbReference type="NCBI Taxonomy" id="1538125"/>
    <lineage>
        <taxon>Eukaryota</taxon>
        <taxon>Metazoa</taxon>
        <taxon>Ecdysozoa</taxon>
        <taxon>Arthropoda</taxon>
        <taxon>Chelicerata</taxon>
        <taxon>Arachnida</taxon>
        <taxon>Araneae</taxon>
        <taxon>Araneomorphae</taxon>
        <taxon>Entelegynae</taxon>
        <taxon>Araneoidea</taxon>
        <taxon>Araneidae</taxon>
        <taxon>Caerostris</taxon>
    </lineage>
</organism>
<accession>A0AAV4WGJ1</accession>
<dbReference type="AlphaFoldDB" id="A0AAV4WGJ1"/>
<keyword evidence="1" id="KW-1133">Transmembrane helix</keyword>
<evidence type="ECO:0000313" key="2">
    <source>
        <dbReference type="EMBL" id="GIY81981.1"/>
    </source>
</evidence>
<reference evidence="2 3" key="1">
    <citation type="submission" date="2021-06" db="EMBL/GenBank/DDBJ databases">
        <title>Caerostris darwini draft genome.</title>
        <authorList>
            <person name="Kono N."/>
            <person name="Arakawa K."/>
        </authorList>
    </citation>
    <scope>NUCLEOTIDE SEQUENCE [LARGE SCALE GENOMIC DNA]</scope>
</reference>
<proteinExistence type="predicted"/>
<evidence type="ECO:0000256" key="1">
    <source>
        <dbReference type="SAM" id="Phobius"/>
    </source>
</evidence>
<dbReference type="EMBL" id="BPLQ01014670">
    <property type="protein sequence ID" value="GIY81981.1"/>
    <property type="molecule type" value="Genomic_DNA"/>
</dbReference>
<comment type="caution">
    <text evidence="2">The sequence shown here is derived from an EMBL/GenBank/DDBJ whole genome shotgun (WGS) entry which is preliminary data.</text>
</comment>
<gene>
    <name evidence="2" type="ORF">CDAR_43901</name>
</gene>
<keyword evidence="3" id="KW-1185">Reference proteome</keyword>
<protein>
    <submittedName>
        <fullName evidence="2">Uncharacterized protein</fullName>
    </submittedName>
</protein>
<dbReference type="Proteomes" id="UP001054837">
    <property type="component" value="Unassembled WGS sequence"/>
</dbReference>
<keyword evidence="1" id="KW-0812">Transmembrane</keyword>
<keyword evidence="1" id="KW-0472">Membrane</keyword>
<sequence length="139" mass="16499">MKKAASSRESQYMQRIIGARILHASFIWRKWQHRQLRLEKWCCHGPGSPYGNSKKRKKKNFFSSFMLAAVVSCYLLQLLIRFFAPFFPDRKKCFTFLVEDLVHYKKIRNVLYGIAPADLQIRHNEDFCPALLIWSKDLD</sequence>
<evidence type="ECO:0000313" key="3">
    <source>
        <dbReference type="Proteomes" id="UP001054837"/>
    </source>
</evidence>
<name>A0AAV4WGJ1_9ARAC</name>
<feature type="transmembrane region" description="Helical" evidence="1">
    <location>
        <begin position="61"/>
        <end position="84"/>
    </location>
</feature>